<comment type="similarity">
    <text evidence="1">Belongs to the universal stress protein A family.</text>
</comment>
<protein>
    <submittedName>
        <fullName evidence="5">Nucleotide-binding universal stress UspA family protein</fullName>
    </submittedName>
</protein>
<reference evidence="5 6" key="1">
    <citation type="submission" date="2020-03" db="EMBL/GenBank/DDBJ databases">
        <title>Sequencing the genomes of 1000 actinobacteria strains.</title>
        <authorList>
            <person name="Klenk H.-P."/>
        </authorList>
    </citation>
    <scope>NUCLEOTIDE SEQUENCE [LARGE SCALE GENOMIC DNA]</scope>
    <source>
        <strain evidence="5 6">DSM 45685</strain>
    </source>
</reference>
<dbReference type="RefSeq" id="WP_167170826.1">
    <property type="nucleotide sequence ID" value="NZ_JAAOYM010000001.1"/>
</dbReference>
<keyword evidence="2" id="KW-0547">Nucleotide-binding</keyword>
<dbReference type="PANTHER" id="PTHR46268">
    <property type="entry name" value="STRESS RESPONSE PROTEIN NHAX"/>
    <property type="match status" value="1"/>
</dbReference>
<feature type="domain" description="UspA" evidence="4">
    <location>
        <begin position="153"/>
        <end position="290"/>
    </location>
</feature>
<dbReference type="GO" id="GO:0005524">
    <property type="term" value="F:ATP binding"/>
    <property type="evidence" value="ECO:0007669"/>
    <property type="project" value="UniProtKB-KW"/>
</dbReference>
<evidence type="ECO:0000313" key="5">
    <source>
        <dbReference type="EMBL" id="NIJ12287.1"/>
    </source>
</evidence>
<dbReference type="EMBL" id="JAAOYM010000001">
    <property type="protein sequence ID" value="NIJ12287.1"/>
    <property type="molecule type" value="Genomic_DNA"/>
</dbReference>
<accession>A0A7X5UQD3</accession>
<proteinExistence type="inferred from homology"/>
<organism evidence="5 6">
    <name type="scientific">Saccharomonospora amisosensis</name>
    <dbReference type="NCBI Taxonomy" id="1128677"/>
    <lineage>
        <taxon>Bacteria</taxon>
        <taxon>Bacillati</taxon>
        <taxon>Actinomycetota</taxon>
        <taxon>Actinomycetes</taxon>
        <taxon>Pseudonocardiales</taxon>
        <taxon>Pseudonocardiaceae</taxon>
        <taxon>Saccharomonospora</taxon>
    </lineage>
</organism>
<dbReference type="Pfam" id="PF00582">
    <property type="entry name" value="Usp"/>
    <property type="match status" value="2"/>
</dbReference>
<dbReference type="PANTHER" id="PTHR46268:SF27">
    <property type="entry name" value="UNIVERSAL STRESS PROTEIN RV2623"/>
    <property type="match status" value="1"/>
</dbReference>
<dbReference type="InterPro" id="IPR006016">
    <property type="entry name" value="UspA"/>
</dbReference>
<evidence type="ECO:0000256" key="3">
    <source>
        <dbReference type="ARBA" id="ARBA00022840"/>
    </source>
</evidence>
<evidence type="ECO:0000313" key="6">
    <source>
        <dbReference type="Proteomes" id="UP000545493"/>
    </source>
</evidence>
<dbReference type="InterPro" id="IPR006015">
    <property type="entry name" value="Universal_stress_UspA"/>
</dbReference>
<dbReference type="InterPro" id="IPR014729">
    <property type="entry name" value="Rossmann-like_a/b/a_fold"/>
</dbReference>
<dbReference type="AlphaFoldDB" id="A0A7X5UQD3"/>
<evidence type="ECO:0000256" key="1">
    <source>
        <dbReference type="ARBA" id="ARBA00008791"/>
    </source>
</evidence>
<keyword evidence="6" id="KW-1185">Reference proteome</keyword>
<keyword evidence="3" id="KW-0067">ATP-binding</keyword>
<name>A0A7X5UQD3_9PSEU</name>
<feature type="domain" description="UspA" evidence="4">
    <location>
        <begin position="2"/>
        <end position="140"/>
    </location>
</feature>
<dbReference type="SUPFAM" id="SSF52402">
    <property type="entry name" value="Adenine nucleotide alpha hydrolases-like"/>
    <property type="match status" value="2"/>
</dbReference>
<dbReference type="PRINTS" id="PR01438">
    <property type="entry name" value="UNVRSLSTRESS"/>
</dbReference>
<sequence>MTKIVAAVDGSASALNAAVWAAAEAEHRGDTLRLVHTYAVPERGYPGFLATFPEIREGMRHQGGQWLREAESAVREAAPGVRVETELVEGETVGALLAESRQARMMVLGSRGLGGFTGMLVGSVAVALATHGISPVVVVRGKRPEDPPPTEGPVVVGLDGSADSDAALTFAFEAASARGVPLVAVHTWTDVTFDGAVRTLSLSADPAEVGKEEQALLEQQLGPVREKFPDVAVEPVVVRGRPVRTLLERGEQAQLIVVGSRGRGGFKGMLLGSTSQALVIHAPCPVAVVRPTEPGTS</sequence>
<dbReference type="Proteomes" id="UP000545493">
    <property type="component" value="Unassembled WGS sequence"/>
</dbReference>
<evidence type="ECO:0000256" key="2">
    <source>
        <dbReference type="ARBA" id="ARBA00022741"/>
    </source>
</evidence>
<evidence type="ECO:0000259" key="4">
    <source>
        <dbReference type="Pfam" id="PF00582"/>
    </source>
</evidence>
<dbReference type="Gene3D" id="3.40.50.620">
    <property type="entry name" value="HUPs"/>
    <property type="match status" value="2"/>
</dbReference>
<gene>
    <name evidence="5" type="ORF">FHU38_002631</name>
</gene>
<comment type="caution">
    <text evidence="5">The sequence shown here is derived from an EMBL/GenBank/DDBJ whole genome shotgun (WGS) entry which is preliminary data.</text>
</comment>